<dbReference type="SMART" id="SM00079">
    <property type="entry name" value="PBPe"/>
    <property type="match status" value="1"/>
</dbReference>
<feature type="domain" description="HD" evidence="3">
    <location>
        <begin position="323"/>
        <end position="445"/>
    </location>
</feature>
<dbReference type="GO" id="GO:0015276">
    <property type="term" value="F:ligand-gated monoatomic ion channel activity"/>
    <property type="evidence" value="ECO:0007669"/>
    <property type="project" value="InterPro"/>
</dbReference>
<organism evidence="5 6">
    <name type="scientific">Carboxydothermus pertinax</name>
    <dbReference type="NCBI Taxonomy" id="870242"/>
    <lineage>
        <taxon>Bacteria</taxon>
        <taxon>Bacillati</taxon>
        <taxon>Bacillota</taxon>
        <taxon>Clostridia</taxon>
        <taxon>Thermoanaerobacterales</taxon>
        <taxon>Thermoanaerobacteraceae</taxon>
        <taxon>Carboxydothermus</taxon>
    </lineage>
</organism>
<dbReference type="InterPro" id="IPR001638">
    <property type="entry name" value="Solute-binding_3/MltF_N"/>
</dbReference>
<dbReference type="NCBIfam" id="TIGR00277">
    <property type="entry name" value="HDIG"/>
    <property type="match status" value="1"/>
</dbReference>
<dbReference type="InterPro" id="IPR006675">
    <property type="entry name" value="HDIG_dom"/>
</dbReference>
<keyword evidence="1" id="KW-0472">Membrane</keyword>
<feature type="signal peptide" evidence="2">
    <location>
        <begin position="1"/>
        <end position="23"/>
    </location>
</feature>
<proteinExistence type="predicted"/>
<dbReference type="Pfam" id="PF00497">
    <property type="entry name" value="SBP_bac_3"/>
    <property type="match status" value="1"/>
</dbReference>
<keyword evidence="1" id="KW-1133">Transmembrane helix</keyword>
<evidence type="ECO:0000313" key="6">
    <source>
        <dbReference type="Proteomes" id="UP000187485"/>
    </source>
</evidence>
<dbReference type="InterPro" id="IPR003607">
    <property type="entry name" value="HD/PDEase_dom"/>
</dbReference>
<dbReference type="SUPFAM" id="SSF53850">
    <property type="entry name" value="Periplasmic binding protein-like II"/>
    <property type="match status" value="1"/>
</dbReference>
<feature type="transmembrane region" description="Helical" evidence="1">
    <location>
        <begin position="260"/>
        <end position="283"/>
    </location>
</feature>
<keyword evidence="6" id="KW-1185">Reference proteome</keyword>
<dbReference type="OrthoDB" id="10822at2"/>
<accession>A0A1L8CXI9</accession>
<dbReference type="SMART" id="SM00062">
    <property type="entry name" value="PBPb"/>
    <property type="match status" value="1"/>
</dbReference>
<dbReference type="AlphaFoldDB" id="A0A1L8CXI9"/>
<evidence type="ECO:0000313" key="5">
    <source>
        <dbReference type="EMBL" id="GAV23569.1"/>
    </source>
</evidence>
<dbReference type="SMART" id="SM00471">
    <property type="entry name" value="HDc"/>
    <property type="match status" value="1"/>
</dbReference>
<keyword evidence="2" id="KW-0732">Signal</keyword>
<dbReference type="Gene3D" id="1.10.3210.10">
    <property type="entry name" value="Hypothetical protein af1432"/>
    <property type="match status" value="1"/>
</dbReference>
<dbReference type="GO" id="GO:0016020">
    <property type="term" value="C:membrane"/>
    <property type="evidence" value="ECO:0007669"/>
    <property type="project" value="InterPro"/>
</dbReference>
<dbReference type="InterPro" id="IPR052020">
    <property type="entry name" value="Cyclic_di-GMP/3'3'-cGAMP_PDE"/>
</dbReference>
<dbReference type="CDD" id="cd00077">
    <property type="entry name" value="HDc"/>
    <property type="match status" value="1"/>
</dbReference>
<name>A0A1L8CXI9_9THEO</name>
<evidence type="ECO:0000259" key="4">
    <source>
        <dbReference type="PROSITE" id="PS51832"/>
    </source>
</evidence>
<evidence type="ECO:0000259" key="3">
    <source>
        <dbReference type="PROSITE" id="PS51831"/>
    </source>
</evidence>
<dbReference type="PANTHER" id="PTHR45228:SF4">
    <property type="entry name" value="LIPOPROTEIN"/>
    <property type="match status" value="1"/>
</dbReference>
<dbReference type="Proteomes" id="UP000187485">
    <property type="component" value="Unassembled WGS sequence"/>
</dbReference>
<dbReference type="PANTHER" id="PTHR45228">
    <property type="entry name" value="CYCLIC DI-GMP PHOSPHODIESTERASE TM_0186-RELATED"/>
    <property type="match status" value="1"/>
</dbReference>
<dbReference type="CDD" id="cd13704">
    <property type="entry name" value="PBP2_HisK"/>
    <property type="match status" value="1"/>
</dbReference>
<keyword evidence="1" id="KW-0812">Transmembrane</keyword>
<dbReference type="PROSITE" id="PS51832">
    <property type="entry name" value="HD_GYP"/>
    <property type="match status" value="1"/>
</dbReference>
<dbReference type="STRING" id="870242.cpu_20790"/>
<dbReference type="InterPro" id="IPR006674">
    <property type="entry name" value="HD_domain"/>
</dbReference>
<dbReference type="InterPro" id="IPR037522">
    <property type="entry name" value="HD_GYP_dom"/>
</dbReference>
<protein>
    <submittedName>
        <fullName evidence="5">HDIG domain-containing protein</fullName>
    </submittedName>
</protein>
<dbReference type="Gene3D" id="3.40.190.10">
    <property type="entry name" value="Periplasmic binding protein-like II"/>
    <property type="match status" value="2"/>
</dbReference>
<feature type="domain" description="HD-GYP" evidence="4">
    <location>
        <begin position="301"/>
        <end position="495"/>
    </location>
</feature>
<comment type="caution">
    <text evidence="5">The sequence shown here is derived from an EMBL/GenBank/DDBJ whole genome shotgun (WGS) entry which is preliminary data.</text>
</comment>
<dbReference type="InterPro" id="IPR001320">
    <property type="entry name" value="Iontro_rcpt_C"/>
</dbReference>
<sequence length="495" mass="56677">MQWKVLRILFLAFCLITLSPNLAKAYTAVGDNNYPPLVFLNQEGNPDGYDIEVLKLIEAKTKLTFTINLKLWDEAKIEVMNGKADVLIGVNKTPEREVYFDFSEPYLENHLVIFVLQNNFFIRGPGDLRDRRVGVQRGDLAEEYLKENYPAINLYYYNNQLEALEDLKKGKVDAVVGNYFTGYYWINKYGMNRQIKSIGKPLLTTSYCFAVQKGNKEVLAKLNSGIKAITLSGELKKLQDEWFGENYFWQSFLNRNNHLYYFRNILGIALFLILTAWLMVIYLRHQVHKATSELRLANEKLKKAYEDTIRAFFKALEKRESKTAQHSLEVNRIAMALGQEMGLSEKDMEVLNWGTLLHDIGKLGISDQILLKPGPLTSEEYEVIKQHPQLGYEILKDIDYLKEAAKVALYHQEKYDGSGYPFGLKGEEIPLLARICAVADALEAMIADRPYRRGRSVDEAIGEIISNAGTQFDPVVVEALLNIDRENLLAKNTTR</sequence>
<evidence type="ECO:0000256" key="2">
    <source>
        <dbReference type="SAM" id="SignalP"/>
    </source>
</evidence>
<gene>
    <name evidence="5" type="ORF">cpu_20790</name>
</gene>
<dbReference type="Pfam" id="PF13487">
    <property type="entry name" value="HD_5"/>
    <property type="match status" value="1"/>
</dbReference>
<reference evidence="6" key="1">
    <citation type="submission" date="2016-12" db="EMBL/GenBank/DDBJ databases">
        <title>Draft Genome Sequences od Carboxydothermus pertinax and islandicus, Hydrogenogenic Carboxydotrophic Bacteria.</title>
        <authorList>
            <person name="Fukuyama Y."/>
            <person name="Ohmae K."/>
            <person name="Yoneda Y."/>
            <person name="Yoshida T."/>
            <person name="Sako Y."/>
        </authorList>
    </citation>
    <scope>NUCLEOTIDE SEQUENCE [LARGE SCALE GENOMIC DNA]</scope>
    <source>
        <strain evidence="6">Ug1</strain>
    </source>
</reference>
<evidence type="ECO:0000256" key="1">
    <source>
        <dbReference type="SAM" id="Phobius"/>
    </source>
</evidence>
<dbReference type="PROSITE" id="PS51831">
    <property type="entry name" value="HD"/>
    <property type="match status" value="1"/>
</dbReference>
<dbReference type="RefSeq" id="WP_075859968.1">
    <property type="nucleotide sequence ID" value="NZ_BDJK01000055.1"/>
</dbReference>
<feature type="chain" id="PRO_5039202073" evidence="2">
    <location>
        <begin position="24"/>
        <end position="495"/>
    </location>
</feature>
<dbReference type="EMBL" id="BDJK01000055">
    <property type="protein sequence ID" value="GAV23569.1"/>
    <property type="molecule type" value="Genomic_DNA"/>
</dbReference>
<dbReference type="SUPFAM" id="SSF109604">
    <property type="entry name" value="HD-domain/PDEase-like"/>
    <property type="match status" value="1"/>
</dbReference>